<dbReference type="Proteomes" id="UP000176952">
    <property type="component" value="Unassembled WGS sequence"/>
</dbReference>
<comment type="caution">
    <text evidence="2">The sequence shown here is derived from an EMBL/GenBank/DDBJ whole genome shotgun (WGS) entry which is preliminary data.</text>
</comment>
<evidence type="ECO:0000313" key="2">
    <source>
        <dbReference type="EMBL" id="OGY82351.1"/>
    </source>
</evidence>
<reference evidence="2 3" key="1">
    <citation type="journal article" date="2016" name="Nat. Commun.">
        <title>Thousands of microbial genomes shed light on interconnected biogeochemical processes in an aquifer system.</title>
        <authorList>
            <person name="Anantharaman K."/>
            <person name="Brown C.T."/>
            <person name="Hug L.A."/>
            <person name="Sharon I."/>
            <person name="Castelle C.J."/>
            <person name="Probst A.J."/>
            <person name="Thomas B.C."/>
            <person name="Singh A."/>
            <person name="Wilkins M.J."/>
            <person name="Karaoz U."/>
            <person name="Brodie E.L."/>
            <person name="Williams K.H."/>
            <person name="Hubbard S.S."/>
            <person name="Banfield J.F."/>
        </authorList>
    </citation>
    <scope>NUCLEOTIDE SEQUENCE [LARGE SCALE GENOMIC DNA]</scope>
</reference>
<dbReference type="EMBL" id="MHKD01000032">
    <property type="protein sequence ID" value="OGY82351.1"/>
    <property type="molecule type" value="Genomic_DNA"/>
</dbReference>
<feature type="transmembrane region" description="Helical" evidence="1">
    <location>
        <begin position="21"/>
        <end position="37"/>
    </location>
</feature>
<feature type="transmembrane region" description="Helical" evidence="1">
    <location>
        <begin position="43"/>
        <end position="63"/>
    </location>
</feature>
<organism evidence="2 3">
    <name type="scientific">Candidatus Kerfeldbacteria bacterium RIFCSPHIGHO2_12_FULL_48_17</name>
    <dbReference type="NCBI Taxonomy" id="1798542"/>
    <lineage>
        <taxon>Bacteria</taxon>
        <taxon>Candidatus Kerfeldiibacteriota</taxon>
    </lineage>
</organism>
<accession>A0A1G2AZI3</accession>
<protein>
    <recommendedName>
        <fullName evidence="4">DUF5668 domain-containing protein</fullName>
    </recommendedName>
</protein>
<keyword evidence="1" id="KW-1133">Transmembrane helix</keyword>
<keyword evidence="1" id="KW-0472">Membrane</keyword>
<keyword evidence="1" id="KW-0812">Transmembrane</keyword>
<name>A0A1G2AZI3_9BACT</name>
<proteinExistence type="predicted"/>
<evidence type="ECO:0000313" key="3">
    <source>
        <dbReference type="Proteomes" id="UP000176952"/>
    </source>
</evidence>
<gene>
    <name evidence="2" type="ORF">A3F54_02260</name>
</gene>
<evidence type="ECO:0008006" key="4">
    <source>
        <dbReference type="Google" id="ProtNLM"/>
    </source>
</evidence>
<sequence>MAKSEKSSHNGEGCWHMGSGSMFWGFLLLVVGGYFFARESGIITIDFPFWSFIVMVFGLWLILKSMMRS</sequence>
<dbReference type="AlphaFoldDB" id="A0A1G2AZI3"/>
<evidence type="ECO:0000256" key="1">
    <source>
        <dbReference type="SAM" id="Phobius"/>
    </source>
</evidence>
<dbReference type="STRING" id="1798542.A3F54_02260"/>